<dbReference type="EMBL" id="JABWDY010041853">
    <property type="protein sequence ID" value="KAF5177077.1"/>
    <property type="molecule type" value="Genomic_DNA"/>
</dbReference>
<dbReference type="Proteomes" id="UP000554482">
    <property type="component" value="Unassembled WGS sequence"/>
</dbReference>
<evidence type="ECO:0000313" key="2">
    <source>
        <dbReference type="Proteomes" id="UP000554482"/>
    </source>
</evidence>
<protein>
    <submittedName>
        <fullName evidence="1">Uncharacterized protein</fullName>
    </submittedName>
</protein>
<name>A0A7J6UWV3_THATH</name>
<comment type="caution">
    <text evidence="1">The sequence shown here is derived from an EMBL/GenBank/DDBJ whole genome shotgun (WGS) entry which is preliminary data.</text>
</comment>
<evidence type="ECO:0000313" key="1">
    <source>
        <dbReference type="EMBL" id="KAF5177077.1"/>
    </source>
</evidence>
<accession>A0A7J6UWV3</accession>
<keyword evidence="2" id="KW-1185">Reference proteome</keyword>
<reference evidence="1 2" key="1">
    <citation type="submission" date="2020-06" db="EMBL/GenBank/DDBJ databases">
        <title>Transcriptomic and genomic resources for Thalictrum thalictroides and T. hernandezii: Facilitating candidate gene discovery in an emerging model plant lineage.</title>
        <authorList>
            <person name="Arias T."/>
            <person name="Riano-Pachon D.M."/>
            <person name="Di Stilio V.S."/>
        </authorList>
    </citation>
    <scope>NUCLEOTIDE SEQUENCE [LARGE SCALE GENOMIC DNA]</scope>
    <source>
        <strain evidence="2">cv. WT478/WT964</strain>
        <tissue evidence="1">Leaves</tissue>
    </source>
</reference>
<sequence>MALKGVLIWGCYDVPPRLGNADLGFRRNWVSLSWKKDKEKACKWKCSNVLGGLSIQQETTSVEEENPSATSVELGNFVDRMENYTSVDLKEFNSLPSE</sequence>
<organism evidence="1 2">
    <name type="scientific">Thalictrum thalictroides</name>
    <name type="common">Rue-anemone</name>
    <name type="synonym">Anemone thalictroides</name>
    <dbReference type="NCBI Taxonomy" id="46969"/>
    <lineage>
        <taxon>Eukaryota</taxon>
        <taxon>Viridiplantae</taxon>
        <taxon>Streptophyta</taxon>
        <taxon>Embryophyta</taxon>
        <taxon>Tracheophyta</taxon>
        <taxon>Spermatophyta</taxon>
        <taxon>Magnoliopsida</taxon>
        <taxon>Ranunculales</taxon>
        <taxon>Ranunculaceae</taxon>
        <taxon>Thalictroideae</taxon>
        <taxon>Thalictrum</taxon>
    </lineage>
</organism>
<dbReference type="AlphaFoldDB" id="A0A7J6UWV3"/>
<gene>
    <name evidence="1" type="ORF">FRX31_033336</name>
</gene>
<proteinExistence type="predicted"/>